<protein>
    <submittedName>
        <fullName evidence="1">Uncharacterized protein</fullName>
    </submittedName>
</protein>
<keyword evidence="2" id="KW-1185">Reference proteome</keyword>
<organism evidence="1 2">
    <name type="scientific">Natronolimnohabitans innermongolicus JCM 12255</name>
    <dbReference type="NCBI Taxonomy" id="1227499"/>
    <lineage>
        <taxon>Archaea</taxon>
        <taxon>Methanobacteriati</taxon>
        <taxon>Methanobacteriota</taxon>
        <taxon>Stenosarchaea group</taxon>
        <taxon>Halobacteria</taxon>
        <taxon>Halobacteriales</taxon>
        <taxon>Natrialbaceae</taxon>
        <taxon>Natronolimnohabitans</taxon>
    </lineage>
</organism>
<reference evidence="1 2" key="1">
    <citation type="journal article" date="2014" name="PLoS Genet.">
        <title>Phylogenetically driven sequencing of extremely halophilic archaea reveals strategies for static and dynamic osmo-response.</title>
        <authorList>
            <person name="Becker E.A."/>
            <person name="Seitzer P.M."/>
            <person name="Tritt A."/>
            <person name="Larsen D."/>
            <person name="Krusor M."/>
            <person name="Yao A.I."/>
            <person name="Wu D."/>
            <person name="Madern D."/>
            <person name="Eisen J.A."/>
            <person name="Darling A.E."/>
            <person name="Facciotti M.T."/>
        </authorList>
    </citation>
    <scope>NUCLEOTIDE SEQUENCE [LARGE SCALE GENOMIC DNA]</scope>
    <source>
        <strain evidence="1 2">JCM 12255</strain>
    </source>
</reference>
<dbReference type="EMBL" id="AOHZ01000057">
    <property type="protein sequence ID" value="ELY54492.1"/>
    <property type="molecule type" value="Genomic_DNA"/>
</dbReference>
<accession>L9WYM0</accession>
<dbReference type="Proteomes" id="UP000011602">
    <property type="component" value="Unassembled WGS sequence"/>
</dbReference>
<name>L9WYM0_9EURY</name>
<gene>
    <name evidence="1" type="ORF">C493_12544</name>
</gene>
<dbReference type="eggNOG" id="arCOG08922">
    <property type="taxonomic scope" value="Archaea"/>
</dbReference>
<sequence>MTKPTERIDWGTVLERASVRKKALYGAKTVAVHRLAKAASERTRIVRHKLDGTRVMYCFYFGEEYSFHQPLDAVADEVLDDVTTDELQTTVIDFEPSAETRTLEQSLQEALRLLASRGLDANDYLDAKTVEDYDWGYERSTTFDCLETTDSNEPVVDDQ</sequence>
<evidence type="ECO:0000313" key="1">
    <source>
        <dbReference type="EMBL" id="ELY54492.1"/>
    </source>
</evidence>
<dbReference type="AlphaFoldDB" id="L9WYM0"/>
<dbReference type="RefSeq" id="WP_007259786.1">
    <property type="nucleotide sequence ID" value="NZ_AOHZ01000057.1"/>
</dbReference>
<dbReference type="STRING" id="1227499.C493_12544"/>
<proteinExistence type="predicted"/>
<evidence type="ECO:0000313" key="2">
    <source>
        <dbReference type="Proteomes" id="UP000011602"/>
    </source>
</evidence>
<comment type="caution">
    <text evidence="1">The sequence shown here is derived from an EMBL/GenBank/DDBJ whole genome shotgun (WGS) entry which is preliminary data.</text>
</comment>